<dbReference type="EMBL" id="KC257446">
    <property type="protein sequence ID" value="AGW22440.1"/>
    <property type="molecule type" value="Genomic_RNA"/>
</dbReference>
<feature type="region of interest" description="Disordered" evidence="4">
    <location>
        <begin position="1"/>
        <end position="37"/>
    </location>
</feature>
<reference evidence="5" key="1">
    <citation type="submission" date="2012-12" db="EMBL/GenBank/DDBJ databases">
        <title>Molecular Detection of Potato yellow vein virus in the whitefly natural vector Trialeurodes vaporariorum.</title>
        <authorList>
            <person name="Barragan C.E."/>
            <person name="Guzman-Barney M."/>
        </authorList>
    </citation>
    <scope>NUCLEOTIDE SEQUENCE</scope>
</reference>
<proteinExistence type="predicted"/>
<evidence type="ECO:0000256" key="4">
    <source>
        <dbReference type="SAM" id="MobiDB-lite"/>
    </source>
</evidence>
<name>U5L240_9CLOS</name>
<feature type="compositionally biased region" description="Low complexity" evidence="4">
    <location>
        <begin position="11"/>
        <end position="20"/>
    </location>
</feature>
<evidence type="ECO:0000256" key="1">
    <source>
        <dbReference type="ARBA" id="ARBA00004328"/>
    </source>
</evidence>
<keyword evidence="2 5" id="KW-0167">Capsid protein</keyword>
<accession>U5L240</accession>
<keyword evidence="3" id="KW-0946">Virion</keyword>
<evidence type="ECO:0000256" key="3">
    <source>
        <dbReference type="ARBA" id="ARBA00022844"/>
    </source>
</evidence>
<organism evidence="5">
    <name type="scientific">Potato yellow vein virus</name>
    <dbReference type="NCBI Taxonomy" id="103881"/>
    <lineage>
        <taxon>Viruses</taxon>
        <taxon>Riboviria</taxon>
        <taxon>Orthornavirae</taxon>
        <taxon>Kitrinoviricota</taxon>
        <taxon>Alsuviricetes</taxon>
        <taxon>Martellivirales</taxon>
        <taxon>Closteroviridae</taxon>
        <taxon>Crinivirus</taxon>
        <taxon>Crinivirus flavisolani</taxon>
    </lineage>
</organism>
<feature type="non-terminal residue" evidence="5">
    <location>
        <position position="1"/>
    </location>
</feature>
<dbReference type="Pfam" id="PF01785">
    <property type="entry name" value="Closter_coat"/>
    <property type="match status" value="1"/>
</dbReference>
<sequence>LEDPHGNPIVEPESSSSPESAGVSFTDSQKPPVDRKVKDDSYNLDLLIPNVGRRDNIISPDDMSLDKLSKIQVRADRGDVLNDEDKLIFEGCLKNFCKRLTGVDPDPETFLGFFMSVAQMSLNQSTSVKNRKNLQLKNYLKIGDKEYIWKTADLLNYLSGQFPNKSNPLRQYMRLCENQIEMLKSSGKIVSDGHLAAKHGTTSQYFSSVGDYVNGSKTNISEDDLTANYLFKNAATKSTKKTKSIYNVAQLAGSIE</sequence>
<comment type="subcellular location">
    <subcellularLocation>
        <location evidence="1">Virion</location>
    </subcellularLocation>
</comment>
<dbReference type="GO" id="GO:0019028">
    <property type="term" value="C:viral capsid"/>
    <property type="evidence" value="ECO:0007669"/>
    <property type="project" value="UniProtKB-KW"/>
</dbReference>
<protein>
    <submittedName>
        <fullName evidence="5">Coat protein</fullName>
    </submittedName>
</protein>
<gene>
    <name evidence="5" type="primary">cp</name>
</gene>
<dbReference type="InterPro" id="IPR002679">
    <property type="entry name" value="Closter_coat"/>
</dbReference>
<evidence type="ECO:0000256" key="2">
    <source>
        <dbReference type="ARBA" id="ARBA00022561"/>
    </source>
</evidence>
<evidence type="ECO:0000313" key="5">
    <source>
        <dbReference type="EMBL" id="AGW22440.1"/>
    </source>
</evidence>